<sequence>MVASGKRFDYTFSAVNDLVVQTKQDERSGQPVVAAVLVNGEPLEPTERFWTSLYARYGFNGSVFKYFRHDEVFERIAQAESDRLRLCVERDEAGGKNRLLAVSSPTKPIVRHDDLMDTLTRYGGQGVRYADGIVESTHAPRAGSGSFQIAGDDFSNRFVLATPIDGYGLPNVYLSLLRHVCTNGAVGYAKAFRSSLAIGRGNDDVNYSIVRALDGFNNEEGFAALRQRFDAAAKSWASVYEAQSLYKHLVKLLAHRHVGWDGAALVGSASIARLLHATEAMAGQAPQPGTGLDEIGSPLLAAFHRMTGDTSRLYGLANLDALSAKRQRTLPVRCKVYDLLNFASEVATHHADEYGSRSSQAWLGSLVSGEYDLENSCDSFDDFQAFFLDRKLDGETALELQKVGG</sequence>
<proteinExistence type="predicted"/>
<accession>A0A7V8VAX7</accession>
<dbReference type="Proteomes" id="UP000542342">
    <property type="component" value="Unassembled WGS sequence"/>
</dbReference>
<keyword evidence="2" id="KW-1185">Reference proteome</keyword>
<dbReference type="AlphaFoldDB" id="A0A7V8VAX7"/>
<dbReference type="EMBL" id="JACEFB010000001">
    <property type="protein sequence ID" value="MBA2224681.1"/>
    <property type="molecule type" value="Genomic_DNA"/>
</dbReference>
<dbReference type="RefSeq" id="WP_194536113.1">
    <property type="nucleotide sequence ID" value="NZ_JACEFB010000001.1"/>
</dbReference>
<gene>
    <name evidence="1" type="ORF">H0921_00725</name>
</gene>
<evidence type="ECO:0000313" key="2">
    <source>
        <dbReference type="Proteomes" id="UP000542342"/>
    </source>
</evidence>
<reference evidence="1 2" key="1">
    <citation type="submission" date="2020-07" db="EMBL/GenBank/DDBJ databases">
        <title>Thermogemmata thermophila gen. nov., sp. nov., a novel moderate thermophilic planctomycete from a Kamchatka hot spring.</title>
        <authorList>
            <person name="Elcheninov A.G."/>
            <person name="Podosokorskaya O.A."/>
            <person name="Kovaleva O.L."/>
            <person name="Novikov A."/>
            <person name="Bonch-Osmolovskaya E.A."/>
            <person name="Toshchakov S.V."/>
            <person name="Kublanov I.V."/>
        </authorList>
    </citation>
    <scope>NUCLEOTIDE SEQUENCE [LARGE SCALE GENOMIC DNA]</scope>
    <source>
        <strain evidence="1 2">2918</strain>
    </source>
</reference>
<name>A0A7V8VAX7_9BACT</name>
<organism evidence="1 2">
    <name type="scientific">Thermogemmata fonticola</name>
    <dbReference type="NCBI Taxonomy" id="2755323"/>
    <lineage>
        <taxon>Bacteria</taxon>
        <taxon>Pseudomonadati</taxon>
        <taxon>Planctomycetota</taxon>
        <taxon>Planctomycetia</taxon>
        <taxon>Gemmatales</taxon>
        <taxon>Gemmataceae</taxon>
        <taxon>Thermogemmata</taxon>
    </lineage>
</organism>
<comment type="caution">
    <text evidence="1">The sequence shown here is derived from an EMBL/GenBank/DDBJ whole genome shotgun (WGS) entry which is preliminary data.</text>
</comment>
<evidence type="ECO:0000313" key="1">
    <source>
        <dbReference type="EMBL" id="MBA2224681.1"/>
    </source>
</evidence>
<protein>
    <submittedName>
        <fullName evidence="1">DUF932 domain-containing protein</fullName>
    </submittedName>
</protein>